<dbReference type="GO" id="GO:0005730">
    <property type="term" value="C:nucleolus"/>
    <property type="evidence" value="ECO:0007669"/>
    <property type="project" value="TreeGrafter"/>
</dbReference>
<dbReference type="CDD" id="cd05402">
    <property type="entry name" value="NT_PAP_TUTase"/>
    <property type="match status" value="1"/>
</dbReference>
<dbReference type="GO" id="GO:0043634">
    <property type="term" value="P:polyadenylation-dependent ncRNA catabolic process"/>
    <property type="evidence" value="ECO:0007669"/>
    <property type="project" value="TreeGrafter"/>
</dbReference>
<dbReference type="SUPFAM" id="SSF81631">
    <property type="entry name" value="PAP/OAS1 substrate-binding domain"/>
    <property type="match status" value="1"/>
</dbReference>
<feature type="compositionally biased region" description="Polar residues" evidence="1">
    <location>
        <begin position="55"/>
        <end position="79"/>
    </location>
</feature>
<feature type="region of interest" description="Disordered" evidence="1">
    <location>
        <begin position="55"/>
        <end position="89"/>
    </location>
</feature>
<dbReference type="Pfam" id="PF22600">
    <property type="entry name" value="MTPAP-like_central"/>
    <property type="match status" value="1"/>
</dbReference>
<sequence length="556" mass="62764">MQHSRARLICRAHNRFTPSIVLWEHFVGPHLLQRFSSTATGPTQHVLDNGATTSELVANPQDDNGAQQSDTEAQQTTEKPSAGPAPHVRRMTTVKGRWLPDKAQVSIAKNKAAKSARQEESLTGSEKLLATAREAFAQSKEYTGVVVQPMVSTIAIKESSLPWCLDKTARDSSAMDLLDKEIERFYKYVTPKDYERIARQHVIQQVRNHVKAASSKYDIQVFGSERNGLAFATSDIDFRLMQPSWVADPEINRLPPAKKEQSRRLKVLLNLFHRTFKTNKAYFLSTLRHARYPLISAQDCKSGLDVQIVLSNDTSLSAAMMKQYMDEIPYLRKLYYVVKTIFSIRGLSDVFRGGFGSYSIFMMLVASIKHAPHERQDAAGALLNFLSFYRDFDTTKYGISIDPVELFDKTQHPVVTKPVKEKLDNGTMKPLPAYMLCLRDPADDTNDLGRKGIAIKHVQATFAHLHSQLVDDIKKNTRPSLLGPLVGPSYMLNYKPREKLQEYGRRLQLEEQKSLAAMAKAIRDADKKPESDYKNMASPQDSIDSVQSAKPFQKEQ</sequence>
<feature type="region of interest" description="Disordered" evidence="1">
    <location>
        <begin position="520"/>
        <end position="556"/>
    </location>
</feature>
<evidence type="ECO:0000256" key="1">
    <source>
        <dbReference type="SAM" id="MobiDB-lite"/>
    </source>
</evidence>
<reference evidence="3 4" key="1">
    <citation type="journal article" date="2013" name="PLoS Genet.">
        <title>Comparative genome structure, secondary metabolite, and effector coding capacity across Cochliobolus pathogens.</title>
        <authorList>
            <person name="Condon B.J."/>
            <person name="Leng Y."/>
            <person name="Wu D."/>
            <person name="Bushley K.E."/>
            <person name="Ohm R.A."/>
            <person name="Otillar R."/>
            <person name="Martin J."/>
            <person name="Schackwitz W."/>
            <person name="Grimwood J."/>
            <person name="MohdZainudin N."/>
            <person name="Xue C."/>
            <person name="Wang R."/>
            <person name="Manning V.A."/>
            <person name="Dhillon B."/>
            <person name="Tu Z.J."/>
            <person name="Steffenson B.J."/>
            <person name="Salamov A."/>
            <person name="Sun H."/>
            <person name="Lowry S."/>
            <person name="LaButti K."/>
            <person name="Han J."/>
            <person name="Copeland A."/>
            <person name="Lindquist E."/>
            <person name="Barry K."/>
            <person name="Schmutz J."/>
            <person name="Baker S.E."/>
            <person name="Ciuffetti L.M."/>
            <person name="Grigoriev I.V."/>
            <person name="Zhong S."/>
            <person name="Turgeon B.G."/>
        </authorList>
    </citation>
    <scope>NUCLEOTIDE SEQUENCE [LARGE SCALE GENOMIC DNA]</scope>
    <source>
        <strain evidence="3 4">FI3</strain>
    </source>
</reference>
<protein>
    <recommendedName>
        <fullName evidence="2">Poly(A) RNA polymerase mitochondrial-like central palm domain-containing protein</fullName>
    </recommendedName>
</protein>
<dbReference type="GO" id="GO:0046872">
    <property type="term" value="F:metal ion binding"/>
    <property type="evidence" value="ECO:0007669"/>
    <property type="project" value="UniProtKB-KW"/>
</dbReference>
<organism evidence="3 4">
    <name type="scientific">Bipolaris victoriae (strain FI3)</name>
    <name type="common">Victoria blight of oats agent</name>
    <name type="synonym">Cochliobolus victoriae</name>
    <dbReference type="NCBI Taxonomy" id="930091"/>
    <lineage>
        <taxon>Eukaryota</taxon>
        <taxon>Fungi</taxon>
        <taxon>Dikarya</taxon>
        <taxon>Ascomycota</taxon>
        <taxon>Pezizomycotina</taxon>
        <taxon>Dothideomycetes</taxon>
        <taxon>Pleosporomycetidae</taxon>
        <taxon>Pleosporales</taxon>
        <taxon>Pleosporineae</taxon>
        <taxon>Pleosporaceae</taxon>
        <taxon>Bipolaris</taxon>
    </lineage>
</organism>
<gene>
    <name evidence="3" type="ORF">COCVIDRAFT_28376</name>
</gene>
<dbReference type="Gene3D" id="3.30.460.10">
    <property type="entry name" value="Beta Polymerase, domain 2"/>
    <property type="match status" value="1"/>
</dbReference>
<dbReference type="Proteomes" id="UP000054337">
    <property type="component" value="Unassembled WGS sequence"/>
</dbReference>
<dbReference type="GeneID" id="26254121"/>
<dbReference type="GO" id="GO:0031499">
    <property type="term" value="C:TRAMP complex"/>
    <property type="evidence" value="ECO:0007669"/>
    <property type="project" value="TreeGrafter"/>
</dbReference>
<evidence type="ECO:0000313" key="4">
    <source>
        <dbReference type="Proteomes" id="UP000054337"/>
    </source>
</evidence>
<dbReference type="RefSeq" id="XP_014554554.1">
    <property type="nucleotide sequence ID" value="XM_014699068.1"/>
</dbReference>
<dbReference type="PANTHER" id="PTHR23092">
    <property type="entry name" value="POLY(A) RNA POLYMERASE"/>
    <property type="match status" value="1"/>
</dbReference>
<proteinExistence type="predicted"/>
<dbReference type="Gene3D" id="1.10.1410.10">
    <property type="match status" value="1"/>
</dbReference>
<dbReference type="GO" id="GO:0031123">
    <property type="term" value="P:RNA 3'-end processing"/>
    <property type="evidence" value="ECO:0007669"/>
    <property type="project" value="TreeGrafter"/>
</dbReference>
<dbReference type="HOGENOM" id="CLU_037031_0_0_1"/>
<dbReference type="InterPro" id="IPR054708">
    <property type="entry name" value="MTPAP-like_central"/>
</dbReference>
<name>W7EGW6_BIPV3</name>
<dbReference type="EMBL" id="KI968758">
    <property type="protein sequence ID" value="EUN24975.1"/>
    <property type="molecule type" value="Genomic_DNA"/>
</dbReference>
<dbReference type="SUPFAM" id="SSF81301">
    <property type="entry name" value="Nucleotidyltransferase"/>
    <property type="match status" value="1"/>
</dbReference>
<dbReference type="GO" id="GO:1990817">
    <property type="term" value="F:poly(A) RNA polymerase activity"/>
    <property type="evidence" value="ECO:0007669"/>
    <property type="project" value="UniProtKB-EC"/>
</dbReference>
<evidence type="ECO:0000259" key="2">
    <source>
        <dbReference type="Pfam" id="PF22600"/>
    </source>
</evidence>
<feature type="domain" description="Poly(A) RNA polymerase mitochondrial-like central palm" evidence="2">
    <location>
        <begin position="178"/>
        <end position="321"/>
    </location>
</feature>
<dbReference type="AlphaFoldDB" id="W7EGW6"/>
<dbReference type="InterPro" id="IPR043519">
    <property type="entry name" value="NT_sf"/>
</dbReference>
<evidence type="ECO:0000313" key="3">
    <source>
        <dbReference type="EMBL" id="EUN24975.1"/>
    </source>
</evidence>
<dbReference type="GO" id="GO:0003729">
    <property type="term" value="F:mRNA binding"/>
    <property type="evidence" value="ECO:0007669"/>
    <property type="project" value="TreeGrafter"/>
</dbReference>
<dbReference type="OrthoDB" id="273917at2759"/>
<accession>W7EGW6</accession>
<keyword evidence="4" id="KW-1185">Reference proteome</keyword>
<dbReference type="InterPro" id="IPR045862">
    <property type="entry name" value="Trf4-like"/>
</dbReference>
<feature type="compositionally biased region" description="Basic and acidic residues" evidence="1">
    <location>
        <begin position="521"/>
        <end position="533"/>
    </location>
</feature>
<dbReference type="GO" id="GO:0010605">
    <property type="term" value="P:negative regulation of macromolecule metabolic process"/>
    <property type="evidence" value="ECO:0007669"/>
    <property type="project" value="UniProtKB-ARBA"/>
</dbReference>
<feature type="compositionally biased region" description="Polar residues" evidence="1">
    <location>
        <begin position="537"/>
        <end position="550"/>
    </location>
</feature>
<dbReference type="PANTHER" id="PTHR23092:SF15">
    <property type="entry name" value="INACTIVE NON-CANONICAL POLY(A) RNA POLYMERASE PROTEIN TRF4-2-RELATED"/>
    <property type="match status" value="1"/>
</dbReference>